<dbReference type="InterPro" id="IPR001492">
    <property type="entry name" value="Flagellin"/>
</dbReference>
<dbReference type="InterPro" id="IPR046358">
    <property type="entry name" value="Flagellin_C"/>
</dbReference>
<evidence type="ECO:0000259" key="4">
    <source>
        <dbReference type="Pfam" id="PF00669"/>
    </source>
</evidence>
<keyword evidence="7" id="KW-1185">Reference proteome</keyword>
<comment type="subcellular location">
    <subcellularLocation>
        <location evidence="3">Secreted</location>
    </subcellularLocation>
    <subcellularLocation>
        <location evidence="3">Bacterial flagellum</location>
    </subcellularLocation>
</comment>
<feature type="domain" description="Flagellin N-terminal" evidence="4">
    <location>
        <begin position="3"/>
        <end position="140"/>
    </location>
</feature>
<dbReference type="Pfam" id="PF00700">
    <property type="entry name" value="Flagellin_C"/>
    <property type="match status" value="1"/>
</dbReference>
<organism evidence="6 7">
    <name type="scientific">Duganella flavida</name>
    <dbReference type="NCBI Taxonomy" id="2692175"/>
    <lineage>
        <taxon>Bacteria</taxon>
        <taxon>Pseudomonadati</taxon>
        <taxon>Pseudomonadota</taxon>
        <taxon>Betaproteobacteria</taxon>
        <taxon>Burkholderiales</taxon>
        <taxon>Oxalobacteraceae</taxon>
        <taxon>Telluria group</taxon>
        <taxon>Duganella</taxon>
    </lineage>
</organism>
<dbReference type="GO" id="GO:0005576">
    <property type="term" value="C:extracellular region"/>
    <property type="evidence" value="ECO:0007669"/>
    <property type="project" value="UniProtKB-SubCell"/>
</dbReference>
<dbReference type="AlphaFoldDB" id="A0A6L8K7W9"/>
<evidence type="ECO:0000256" key="2">
    <source>
        <dbReference type="ARBA" id="ARBA00023143"/>
    </source>
</evidence>
<dbReference type="Proteomes" id="UP000479335">
    <property type="component" value="Unassembled WGS sequence"/>
</dbReference>
<feature type="domain" description="Flagellin C-terminal" evidence="5">
    <location>
        <begin position="400"/>
        <end position="484"/>
    </location>
</feature>
<comment type="caution">
    <text evidence="6">The sequence shown here is derived from an EMBL/GenBank/DDBJ whole genome shotgun (WGS) entry which is preliminary data.</text>
</comment>
<comment type="similarity">
    <text evidence="1 3">Belongs to the bacterial flagellin family.</text>
</comment>
<dbReference type="Gene3D" id="1.20.1330.10">
    <property type="entry name" value="f41 fragment of flagellin, N-terminal domain"/>
    <property type="match status" value="1"/>
</dbReference>
<name>A0A6L8K7W9_9BURK</name>
<accession>A0A6L8K7W9</accession>
<keyword evidence="6" id="KW-0966">Cell projection</keyword>
<dbReference type="PRINTS" id="PR00207">
    <property type="entry name" value="FLAGELLIN"/>
</dbReference>
<keyword evidence="6" id="KW-0969">Cilium</keyword>
<dbReference type="Pfam" id="PF00669">
    <property type="entry name" value="Flagellin_N"/>
    <property type="match status" value="1"/>
</dbReference>
<dbReference type="InterPro" id="IPR001029">
    <property type="entry name" value="Flagellin_N"/>
</dbReference>
<dbReference type="GO" id="GO:0005198">
    <property type="term" value="F:structural molecule activity"/>
    <property type="evidence" value="ECO:0007669"/>
    <property type="project" value="UniProtKB-UniRule"/>
</dbReference>
<dbReference type="Gene3D" id="2.170.280.10">
    <property type="entry name" value="f41 fragment of flagellin, middle domain"/>
    <property type="match status" value="1"/>
</dbReference>
<protein>
    <recommendedName>
        <fullName evidence="3">Flagellin</fullName>
    </recommendedName>
</protein>
<keyword evidence="3" id="KW-0964">Secreted</keyword>
<dbReference type="PANTHER" id="PTHR42792">
    <property type="entry name" value="FLAGELLIN"/>
    <property type="match status" value="1"/>
</dbReference>
<dbReference type="SUPFAM" id="SSF64518">
    <property type="entry name" value="Phase 1 flagellin"/>
    <property type="match status" value="1"/>
</dbReference>
<gene>
    <name evidence="6" type="ORF">GTP46_13020</name>
</gene>
<dbReference type="PANTHER" id="PTHR42792:SF2">
    <property type="entry name" value="FLAGELLIN"/>
    <property type="match status" value="1"/>
</dbReference>
<evidence type="ECO:0000256" key="1">
    <source>
        <dbReference type="ARBA" id="ARBA00005709"/>
    </source>
</evidence>
<comment type="function">
    <text evidence="3">Flagellin is the subunit protein which polymerizes to form the filaments of bacterial flagella.</text>
</comment>
<evidence type="ECO:0000259" key="5">
    <source>
        <dbReference type="Pfam" id="PF00700"/>
    </source>
</evidence>
<reference evidence="6 7" key="1">
    <citation type="submission" date="2019-12" db="EMBL/GenBank/DDBJ databases">
        <title>Novel species isolated from a subtropical stream in China.</title>
        <authorList>
            <person name="Lu H."/>
        </authorList>
    </citation>
    <scope>NUCLEOTIDE SEQUENCE [LARGE SCALE GENOMIC DNA]</scope>
    <source>
        <strain evidence="6 7">FT135W</strain>
    </source>
</reference>
<evidence type="ECO:0000256" key="3">
    <source>
        <dbReference type="RuleBase" id="RU362073"/>
    </source>
</evidence>
<keyword evidence="2 3" id="KW-0975">Bacterial flagellum</keyword>
<dbReference type="RefSeq" id="WP_161007058.1">
    <property type="nucleotide sequence ID" value="NZ_WWCN01000007.1"/>
</dbReference>
<dbReference type="Gene3D" id="2.30.220.10">
    <property type="entry name" value="f41 fragment of flagellin, C-terminal domain"/>
    <property type="match status" value="1"/>
</dbReference>
<evidence type="ECO:0000313" key="6">
    <source>
        <dbReference type="EMBL" id="MYM23569.1"/>
    </source>
</evidence>
<proteinExistence type="inferred from homology"/>
<dbReference type="Gene3D" id="6.10.10.10">
    <property type="entry name" value="Flagellar export chaperone, C-terminal domain"/>
    <property type="match status" value="1"/>
</dbReference>
<keyword evidence="6" id="KW-0282">Flagellum</keyword>
<dbReference type="GO" id="GO:0009288">
    <property type="term" value="C:bacterial-type flagellum"/>
    <property type="evidence" value="ECO:0007669"/>
    <property type="project" value="UniProtKB-SubCell"/>
</dbReference>
<evidence type="ECO:0000313" key="7">
    <source>
        <dbReference type="Proteomes" id="UP000479335"/>
    </source>
</evidence>
<dbReference type="InterPro" id="IPR042187">
    <property type="entry name" value="Flagellin_C_sub2"/>
</dbReference>
<dbReference type="EMBL" id="WWCN01000007">
    <property type="protein sequence ID" value="MYM23569.1"/>
    <property type="molecule type" value="Genomic_DNA"/>
</dbReference>
<sequence length="485" mass="48602">MQINSNITSLNAQRSLTRAGEDMNVHLQRISSGQRINSARDDAAGLAISSRMTSQINGMRRANQNINDGISALQVADGAAGQINENYQRMRELAVQAANDTNSKVDRTAIQNEVNALVSANADIVDGARFNGQKLLDGSFSQQLQVGAQSGQIMQLAIPQAVITAGYSIGLVDIAPQQATAVGTTVLGALKYGDVVINGAVVGASSAGAQAGQSAGSAFAAAAAINRANIRNITASATTTLDGGVSVGGALASAAFSVNGVDVGAIGGGTAAARAANAAGAISATAGTSGVTASASGSTITLTAVDGRDIVLSEAVAGALGSLGLAAGTNRGTLTVNEAPQPGAHNMRIAGNNPAQAGLVAGKQASVASGAPDYQPRATYTAGEPAMDLSTFSGASDALDYFDGKLDEVNDVRALLGADMNRLTAAASNASNTVENLSAARSRILDADYADEATQLTRTKILRAAGASIVAQANALPQQALLLLR</sequence>